<dbReference type="Proteomes" id="UP000184513">
    <property type="component" value="Unassembled WGS sequence"/>
</dbReference>
<keyword evidence="4" id="KW-1185">Reference proteome</keyword>
<protein>
    <submittedName>
        <fullName evidence="3">Glycosyl transferase family 2</fullName>
    </submittedName>
</protein>
<dbReference type="STRING" id="388280.SAMN04488057_11974"/>
<dbReference type="OrthoDB" id="9801954at2"/>
<dbReference type="Pfam" id="PF00535">
    <property type="entry name" value="Glycos_transf_2"/>
    <property type="match status" value="1"/>
</dbReference>
<keyword evidence="1" id="KW-0472">Membrane</keyword>
<dbReference type="AlphaFoldDB" id="A0A1M7QL12"/>
<dbReference type="RefSeq" id="WP_073097676.1">
    <property type="nucleotide sequence ID" value="NZ_FRCY01000019.1"/>
</dbReference>
<feature type="domain" description="Glycosyltransferase 2-like" evidence="2">
    <location>
        <begin position="3"/>
        <end position="130"/>
    </location>
</feature>
<proteinExistence type="predicted"/>
<gene>
    <name evidence="3" type="ORF">SAMN04488057_11974</name>
</gene>
<dbReference type="PANTHER" id="PTHR22916">
    <property type="entry name" value="GLYCOSYLTRANSFERASE"/>
    <property type="match status" value="1"/>
</dbReference>
<evidence type="ECO:0000313" key="4">
    <source>
        <dbReference type="Proteomes" id="UP000184513"/>
    </source>
</evidence>
<name>A0A1M7QL12_9BACT</name>
<feature type="transmembrane region" description="Helical" evidence="1">
    <location>
        <begin position="232"/>
        <end position="250"/>
    </location>
</feature>
<evidence type="ECO:0000313" key="3">
    <source>
        <dbReference type="EMBL" id="SHN31782.1"/>
    </source>
</evidence>
<dbReference type="InterPro" id="IPR001173">
    <property type="entry name" value="Glyco_trans_2-like"/>
</dbReference>
<keyword evidence="3" id="KW-0808">Transferase</keyword>
<dbReference type="SUPFAM" id="SSF53448">
    <property type="entry name" value="Nucleotide-diphospho-sugar transferases"/>
    <property type="match status" value="1"/>
</dbReference>
<dbReference type="Gene3D" id="3.90.550.10">
    <property type="entry name" value="Spore Coat Polysaccharide Biosynthesis Protein SpsA, Chain A"/>
    <property type="match status" value="1"/>
</dbReference>
<reference evidence="3 4" key="1">
    <citation type="submission" date="2016-11" db="EMBL/GenBank/DDBJ databases">
        <authorList>
            <person name="Jaros S."/>
            <person name="Januszkiewicz K."/>
            <person name="Wedrychowicz H."/>
        </authorList>
    </citation>
    <scope>NUCLEOTIDE SEQUENCE [LARGE SCALE GENOMIC DNA]</scope>
    <source>
        <strain evidence="3 4">CGMCC 1.6102</strain>
    </source>
</reference>
<evidence type="ECO:0000256" key="1">
    <source>
        <dbReference type="SAM" id="Phobius"/>
    </source>
</evidence>
<evidence type="ECO:0000259" key="2">
    <source>
        <dbReference type="Pfam" id="PF00535"/>
    </source>
</evidence>
<accession>A0A1M7QL12</accession>
<keyword evidence="1" id="KW-0812">Transmembrane</keyword>
<dbReference type="InterPro" id="IPR029044">
    <property type="entry name" value="Nucleotide-diphossugar_trans"/>
</dbReference>
<dbReference type="EMBL" id="FRCY01000019">
    <property type="protein sequence ID" value="SHN31782.1"/>
    <property type="molecule type" value="Genomic_DNA"/>
</dbReference>
<dbReference type="GO" id="GO:0016758">
    <property type="term" value="F:hexosyltransferase activity"/>
    <property type="evidence" value="ECO:0007669"/>
    <property type="project" value="UniProtKB-ARBA"/>
</dbReference>
<organism evidence="3 4">
    <name type="scientific">Cyclobacterium lianum</name>
    <dbReference type="NCBI Taxonomy" id="388280"/>
    <lineage>
        <taxon>Bacteria</taxon>
        <taxon>Pseudomonadati</taxon>
        <taxon>Bacteroidota</taxon>
        <taxon>Cytophagia</taxon>
        <taxon>Cytophagales</taxon>
        <taxon>Cyclobacteriaceae</taxon>
        <taxon>Cyclobacterium</taxon>
    </lineage>
</organism>
<sequence>MISIIIPTYLDDERLYMCLKSIDNQSLDKSEFEVIVINNCPKKDISINLKEFRKLNLQFFDEPLKGSYAARNMGIEKSTGEILAFTDSDCIVGKDWLLNAKEIFEDDRLNRIGVLTGPVDLIFKDNNSLSDAEIYEKYTAFTTESYAKDGFAITANWFSYRFVIDEFGKFNSSLMSNGDSELSGKISSKYFVKFSSNIIIYHPARYKIPDLVNKYRRIVGGTFVRKFYDNKIGFFSYIVTFVLRRFRFSIKKIFTVSFKESFSICLVCFWINIGVLIESVYLILGREPRNL</sequence>
<keyword evidence="1" id="KW-1133">Transmembrane helix</keyword>
<dbReference type="PANTHER" id="PTHR22916:SF64">
    <property type="entry name" value="TRANSFERASE, PUTATIVE-RELATED"/>
    <property type="match status" value="1"/>
</dbReference>
<dbReference type="CDD" id="cd00761">
    <property type="entry name" value="Glyco_tranf_GTA_type"/>
    <property type="match status" value="1"/>
</dbReference>
<feature type="transmembrane region" description="Helical" evidence="1">
    <location>
        <begin position="262"/>
        <end position="284"/>
    </location>
</feature>